<sequence>MKKLLFLPLLLLASCSVTPPQPPFKVGETLRMDGTTKAGVKVSQTYPLRTEGKYEDGEWAYRFMSTGSSALEGTSALSLALGEVIVDQGGDYVISVQSSFESVAGTSNSMKTYCIAYPDSRAWRSADGFLVHDTLDKVKAFEAQLEQLTTEAAARRLLSDAGTCTLTRQ</sequence>
<evidence type="ECO:0000313" key="2">
    <source>
        <dbReference type="EMBL" id="ASN81881.1"/>
    </source>
</evidence>
<dbReference type="PROSITE" id="PS51257">
    <property type="entry name" value="PROKAR_LIPOPROTEIN"/>
    <property type="match status" value="1"/>
</dbReference>
<proteinExistence type="predicted"/>
<reference evidence="2 3" key="1">
    <citation type="submission" date="2017-05" db="EMBL/GenBank/DDBJ databases">
        <title>The complete genome sequence of Deinococcus ficus isolated from the rhizosphere of the Ficus religiosa L. in Taiwan.</title>
        <authorList>
            <person name="Wu K.-M."/>
            <person name="Liao T.-L."/>
            <person name="Liu Y.-M."/>
            <person name="Young C.-C."/>
            <person name="Tsai S.-F."/>
        </authorList>
    </citation>
    <scope>NUCLEOTIDE SEQUENCE [LARGE SCALE GENOMIC DNA]</scope>
    <source>
        <strain evidence="2 3">CC-FR2-10</strain>
    </source>
</reference>
<dbReference type="EMBL" id="CP021081">
    <property type="protein sequence ID" value="ASN81881.1"/>
    <property type="molecule type" value="Genomic_DNA"/>
</dbReference>
<dbReference type="KEGG" id="dfc:DFI_13570"/>
<organism evidence="2 3">
    <name type="scientific">Deinococcus ficus</name>
    <dbReference type="NCBI Taxonomy" id="317577"/>
    <lineage>
        <taxon>Bacteria</taxon>
        <taxon>Thermotogati</taxon>
        <taxon>Deinococcota</taxon>
        <taxon>Deinococci</taxon>
        <taxon>Deinococcales</taxon>
        <taxon>Deinococcaceae</taxon>
        <taxon>Deinococcus</taxon>
    </lineage>
</organism>
<dbReference type="RefSeq" id="WP_027464213.1">
    <property type="nucleotide sequence ID" value="NZ_CP021081.1"/>
</dbReference>
<gene>
    <name evidence="2" type="ORF">DFI_13570</name>
</gene>
<evidence type="ECO:0008006" key="4">
    <source>
        <dbReference type="Google" id="ProtNLM"/>
    </source>
</evidence>
<keyword evidence="3" id="KW-1185">Reference proteome</keyword>
<feature type="chain" id="PRO_5011233680" description="Lipoprotein" evidence="1">
    <location>
        <begin position="20"/>
        <end position="169"/>
    </location>
</feature>
<dbReference type="Proteomes" id="UP000259030">
    <property type="component" value="Chromosome"/>
</dbReference>
<dbReference type="AlphaFoldDB" id="A0A221SZ38"/>
<name>A0A221SZ38_9DEIO</name>
<evidence type="ECO:0000313" key="3">
    <source>
        <dbReference type="Proteomes" id="UP000259030"/>
    </source>
</evidence>
<feature type="signal peptide" evidence="1">
    <location>
        <begin position="1"/>
        <end position="19"/>
    </location>
</feature>
<keyword evidence="1" id="KW-0732">Signal</keyword>
<protein>
    <recommendedName>
        <fullName evidence="4">Lipoprotein</fullName>
    </recommendedName>
</protein>
<accession>A0A221SZ38</accession>
<evidence type="ECO:0000256" key="1">
    <source>
        <dbReference type="SAM" id="SignalP"/>
    </source>
</evidence>